<proteinExistence type="predicted"/>
<dbReference type="Proteomes" id="UP001295423">
    <property type="component" value="Unassembled WGS sequence"/>
</dbReference>
<protein>
    <submittedName>
        <fullName evidence="1">Uncharacterized protein</fullName>
    </submittedName>
</protein>
<evidence type="ECO:0000313" key="1">
    <source>
        <dbReference type="EMBL" id="CAJ1957049.1"/>
    </source>
</evidence>
<evidence type="ECO:0000313" key="2">
    <source>
        <dbReference type="Proteomes" id="UP001295423"/>
    </source>
</evidence>
<sequence>IIIIQEVENYKIAIDGVDVDEWAKSVPDDGSVDEQTGSFDRVGISKSNKTVTTLKDSPALDDAIGFFETHHCVMPTNGLYKLHPGQASDLDWLECNMAGLFDLDPAHVLQLRPPDFEAYKSGMQPSVHLFLKRLSTLSLSLLQCETNL</sequence>
<comment type="caution">
    <text evidence="1">The sequence shown here is derived from an EMBL/GenBank/DDBJ whole genome shotgun (WGS) entry which is preliminary data.</text>
</comment>
<keyword evidence="2" id="KW-1185">Reference proteome</keyword>
<organism evidence="1 2">
    <name type="scientific">Cylindrotheca closterium</name>
    <dbReference type="NCBI Taxonomy" id="2856"/>
    <lineage>
        <taxon>Eukaryota</taxon>
        <taxon>Sar</taxon>
        <taxon>Stramenopiles</taxon>
        <taxon>Ochrophyta</taxon>
        <taxon>Bacillariophyta</taxon>
        <taxon>Bacillariophyceae</taxon>
        <taxon>Bacillariophycidae</taxon>
        <taxon>Bacillariales</taxon>
        <taxon>Bacillariaceae</taxon>
        <taxon>Cylindrotheca</taxon>
    </lineage>
</organism>
<feature type="non-terminal residue" evidence="1">
    <location>
        <position position="1"/>
    </location>
</feature>
<dbReference type="EMBL" id="CAKOGP040001935">
    <property type="protein sequence ID" value="CAJ1957049.1"/>
    <property type="molecule type" value="Genomic_DNA"/>
</dbReference>
<reference evidence="1" key="1">
    <citation type="submission" date="2023-08" db="EMBL/GenBank/DDBJ databases">
        <authorList>
            <person name="Audoor S."/>
            <person name="Bilcke G."/>
        </authorList>
    </citation>
    <scope>NUCLEOTIDE SEQUENCE</scope>
</reference>
<gene>
    <name evidence="1" type="ORF">CYCCA115_LOCUS16523</name>
</gene>
<accession>A0AAD2FYQ7</accession>
<name>A0AAD2FYQ7_9STRA</name>
<dbReference type="AlphaFoldDB" id="A0AAD2FYQ7"/>